<reference evidence="1 2" key="1">
    <citation type="submission" date="2017-04" db="EMBL/GenBank/DDBJ databases">
        <title>Monoglobus pectinilyticus 14 draft genome.</title>
        <authorList>
            <person name="Kim C."/>
            <person name="Rosendale D.I."/>
            <person name="Kelly W.J."/>
            <person name="Tannock G.W."/>
            <person name="Patchett M.L."/>
            <person name="Jordens J.Z."/>
        </authorList>
    </citation>
    <scope>NUCLEOTIDE SEQUENCE [LARGE SCALE GENOMIC DNA]</scope>
    <source>
        <strain evidence="1 2">14</strain>
    </source>
</reference>
<dbReference type="OrthoDB" id="5868871at2"/>
<organism evidence="1 2">
    <name type="scientific">Monoglobus pectinilyticus</name>
    <dbReference type="NCBI Taxonomy" id="1981510"/>
    <lineage>
        <taxon>Bacteria</taxon>
        <taxon>Bacillati</taxon>
        <taxon>Bacillota</taxon>
        <taxon>Clostridia</taxon>
        <taxon>Monoglobales</taxon>
        <taxon>Monoglobaceae</taxon>
        <taxon>Monoglobus</taxon>
    </lineage>
</organism>
<dbReference type="Proteomes" id="UP000235589">
    <property type="component" value="Chromosome"/>
</dbReference>
<keyword evidence="2" id="KW-1185">Reference proteome</keyword>
<sequence>MARPKKMNDIVVGKLEWAFMKGFNVCEACDYAEIHRDTYYEYLNKNKDFSDKMKRAQTALQRRAKINLAEKIEHGDLSESKYYLERKCKDEFYQKQGVELSGKMEFKNPYAELTIDELKKLVDDG</sequence>
<dbReference type="GeneID" id="98061910"/>
<proteinExistence type="predicted"/>
<dbReference type="EMBL" id="CP020991">
    <property type="protein sequence ID" value="AUO18669.1"/>
    <property type="molecule type" value="Genomic_DNA"/>
</dbReference>
<dbReference type="KEGG" id="mpec:B9O19_00486"/>
<evidence type="ECO:0000313" key="2">
    <source>
        <dbReference type="Proteomes" id="UP000235589"/>
    </source>
</evidence>
<name>A0A2K9P1I1_9FIRM</name>
<evidence type="ECO:0000313" key="1">
    <source>
        <dbReference type="EMBL" id="AUO18669.1"/>
    </source>
</evidence>
<accession>A0A2K9P1I1</accession>
<protein>
    <submittedName>
        <fullName evidence="1">Uncharacterized protein</fullName>
    </submittedName>
</protein>
<dbReference type="AlphaFoldDB" id="A0A2K9P1I1"/>
<dbReference type="RefSeq" id="WP_102364955.1">
    <property type="nucleotide sequence ID" value="NZ_CP020991.1"/>
</dbReference>
<gene>
    <name evidence="1" type="ORF">B9O19_00486</name>
</gene>